<dbReference type="SMART" id="SM00935">
    <property type="entry name" value="OmpH"/>
    <property type="match status" value="1"/>
</dbReference>
<keyword evidence="4" id="KW-1185">Reference proteome</keyword>
<name>A0ABM5N236_EMTOG</name>
<dbReference type="Pfam" id="PF03938">
    <property type="entry name" value="OmpH"/>
    <property type="match status" value="1"/>
</dbReference>
<dbReference type="EMBL" id="CP002961">
    <property type="protein sequence ID" value="AFK03527.1"/>
    <property type="molecule type" value="Genomic_DNA"/>
</dbReference>
<evidence type="ECO:0000256" key="2">
    <source>
        <dbReference type="ARBA" id="ARBA00022729"/>
    </source>
</evidence>
<dbReference type="InterPro" id="IPR005632">
    <property type="entry name" value="Chaperone_Skp"/>
</dbReference>
<sequence>MKNFSIVVLLLSAIIWGCDKSSSTATSGGKQVAGRIVYVNTDTLLNQYDYYKDVVKASENKRYRLEADIANKARNFQNKVAFFQQKAQQGGLTQEQGQTAQAQLQQEEQSIMAYRDKAAQDLAKEEAKKTEDILNNIQAFLKDFNAGDKYDMVIGYSKGGGVLYAKEDLDITKSVLEGLNKKYAEDKKSGKVKADTTSAPKK</sequence>
<keyword evidence="2" id="KW-0732">Signal</keyword>
<dbReference type="SUPFAM" id="SSF111384">
    <property type="entry name" value="OmpH-like"/>
    <property type="match status" value="1"/>
</dbReference>
<organism evidence="3 4">
    <name type="scientific">Emticicia oligotrophica (strain DSM 17448 / CIP 109782 / MTCC 6937 / GPTSA100-15)</name>
    <dbReference type="NCBI Taxonomy" id="929562"/>
    <lineage>
        <taxon>Bacteria</taxon>
        <taxon>Pseudomonadati</taxon>
        <taxon>Bacteroidota</taxon>
        <taxon>Cytophagia</taxon>
        <taxon>Cytophagales</taxon>
        <taxon>Leadbetterellaceae</taxon>
        <taxon>Emticicia</taxon>
    </lineage>
</organism>
<evidence type="ECO:0000256" key="1">
    <source>
        <dbReference type="ARBA" id="ARBA00009091"/>
    </source>
</evidence>
<dbReference type="PANTHER" id="PTHR35089">
    <property type="entry name" value="CHAPERONE PROTEIN SKP"/>
    <property type="match status" value="1"/>
</dbReference>
<dbReference type="RefSeq" id="WP_015029224.1">
    <property type="nucleotide sequence ID" value="NC_018748.1"/>
</dbReference>
<comment type="similarity">
    <text evidence="1">Belongs to the Skp family.</text>
</comment>
<dbReference type="Proteomes" id="UP000002875">
    <property type="component" value="Chromosome"/>
</dbReference>
<accession>A0ABM5N236</accession>
<evidence type="ECO:0000313" key="3">
    <source>
        <dbReference type="EMBL" id="AFK03527.1"/>
    </source>
</evidence>
<dbReference type="Gene3D" id="3.30.910.20">
    <property type="entry name" value="Skp domain"/>
    <property type="match status" value="1"/>
</dbReference>
<dbReference type="PANTHER" id="PTHR35089:SF1">
    <property type="entry name" value="CHAPERONE PROTEIN SKP"/>
    <property type="match status" value="1"/>
</dbReference>
<proteinExistence type="inferred from homology"/>
<reference evidence="3 4" key="1">
    <citation type="submission" date="2011-07" db="EMBL/GenBank/DDBJ databases">
        <title>The complete genome of chromosome of Emticicia oligotrophica DSM 17448.</title>
        <authorList>
            <consortium name="US DOE Joint Genome Institute (JGI-PGF)"/>
            <person name="Lucas S."/>
            <person name="Han J."/>
            <person name="Lapidus A."/>
            <person name="Bruce D."/>
            <person name="Goodwin L."/>
            <person name="Pitluck S."/>
            <person name="Peters L."/>
            <person name="Kyrpides N."/>
            <person name="Mavromatis K."/>
            <person name="Ivanova N."/>
            <person name="Ovchinnikova G."/>
            <person name="Teshima H."/>
            <person name="Detter J.C."/>
            <person name="Tapia R."/>
            <person name="Han C."/>
            <person name="Land M."/>
            <person name="Hauser L."/>
            <person name="Markowitz V."/>
            <person name="Cheng J.-F."/>
            <person name="Hugenholtz P."/>
            <person name="Woyke T."/>
            <person name="Wu D."/>
            <person name="Tindall B."/>
            <person name="Pomrenke H."/>
            <person name="Brambilla E."/>
            <person name="Klenk H.-P."/>
            <person name="Eisen J.A."/>
        </authorList>
    </citation>
    <scope>NUCLEOTIDE SEQUENCE [LARGE SCALE GENOMIC DNA]</scope>
    <source>
        <strain evidence="3 4">DSM 17448</strain>
    </source>
</reference>
<protein>
    <submittedName>
        <fullName evidence="3">Outer membrane chaperone Skp (OmpH)</fullName>
    </submittedName>
</protein>
<gene>
    <name evidence="3" type="ordered locus">Emtol_2391</name>
</gene>
<dbReference type="InterPro" id="IPR024930">
    <property type="entry name" value="Skp_dom_sf"/>
</dbReference>
<evidence type="ECO:0000313" key="4">
    <source>
        <dbReference type="Proteomes" id="UP000002875"/>
    </source>
</evidence>